<comment type="subcellular location">
    <subcellularLocation>
        <location evidence="1">Membrane</location>
        <topology evidence="1">Multi-pass membrane protein</topology>
    </subcellularLocation>
</comment>
<feature type="transmembrane region" description="Helical" evidence="8">
    <location>
        <begin position="396"/>
        <end position="418"/>
    </location>
</feature>
<feature type="transmembrane region" description="Helical" evidence="8">
    <location>
        <begin position="320"/>
        <end position="338"/>
    </location>
</feature>
<gene>
    <name evidence="12" type="primary">nad5</name>
</gene>
<feature type="transmembrane region" description="Helical" evidence="8">
    <location>
        <begin position="112"/>
        <end position="131"/>
    </location>
</feature>
<keyword evidence="9" id="KW-0732">Signal</keyword>
<protein>
    <recommendedName>
        <fullName evidence="8">NADH-ubiquinone oxidoreductase chain 5</fullName>
        <ecNumber evidence="8">7.1.1.2</ecNumber>
    </recommendedName>
</protein>
<dbReference type="AlphaFoldDB" id="B0YN34"/>
<evidence type="ECO:0000256" key="8">
    <source>
        <dbReference type="RuleBase" id="RU003404"/>
    </source>
</evidence>
<dbReference type="PRINTS" id="PR01434">
    <property type="entry name" value="NADHDHGNASE5"/>
</dbReference>
<reference evidence="12" key="1">
    <citation type="submission" date="2007-06" db="EMBL/GenBank/DDBJ databases">
        <authorList>
            <person name="Smith D.Roy."/>
            <person name="Lee R.W."/>
        </authorList>
    </citation>
    <scope>NUCLEOTIDE SEQUENCE</scope>
    <source>
        <strain evidence="12">SAG 63-5</strain>
    </source>
</reference>
<evidence type="ECO:0000256" key="7">
    <source>
        <dbReference type="ARBA" id="ARBA00023136"/>
    </source>
</evidence>
<dbReference type="GO" id="GO:0008137">
    <property type="term" value="F:NADH dehydrogenase (ubiquinone) activity"/>
    <property type="evidence" value="ECO:0007669"/>
    <property type="project" value="UniProtKB-EC"/>
</dbReference>
<feature type="transmembrane region" description="Helical" evidence="8">
    <location>
        <begin position="27"/>
        <end position="45"/>
    </location>
</feature>
<feature type="signal peptide" evidence="9">
    <location>
        <begin position="1"/>
        <end position="17"/>
    </location>
</feature>
<reference evidence="12" key="2">
    <citation type="journal article" date="2008" name="Mol. Biol. Evol.">
        <title>Mitochondrial genome of the colorless green alga Polytomella capuana: a linear molecule with an unprecedented GC content.</title>
        <authorList>
            <person name="Smith D.R."/>
            <person name="Lee R.W."/>
        </authorList>
    </citation>
    <scope>NUCLEOTIDE SEQUENCE</scope>
    <source>
        <strain evidence="12">SAG 63-5</strain>
    </source>
</reference>
<feature type="chain" id="PRO_5002759151" description="NADH-ubiquinone oxidoreductase chain 5" evidence="9">
    <location>
        <begin position="18"/>
        <end position="536"/>
    </location>
</feature>
<feature type="transmembrane region" description="Helical" evidence="8">
    <location>
        <begin position="358"/>
        <end position="376"/>
    </location>
</feature>
<evidence type="ECO:0000256" key="3">
    <source>
        <dbReference type="ARBA" id="ARBA00022692"/>
    </source>
</evidence>
<organism evidence="12">
    <name type="scientific">Polytomella capuana</name>
    <dbReference type="NCBI Taxonomy" id="351368"/>
    <lineage>
        <taxon>Eukaryota</taxon>
        <taxon>Viridiplantae</taxon>
        <taxon>Chlorophyta</taxon>
        <taxon>core chlorophytes</taxon>
        <taxon>Chlorophyceae</taxon>
        <taxon>CS clade</taxon>
        <taxon>Chlamydomonadales</taxon>
        <taxon>Chlamydomonadaceae</taxon>
        <taxon>Polytomella</taxon>
    </lineage>
</organism>
<feature type="transmembrane region" description="Helical" evidence="8">
    <location>
        <begin position="430"/>
        <end position="452"/>
    </location>
</feature>
<name>B0YN34_9CHLO</name>
<evidence type="ECO:0000259" key="11">
    <source>
        <dbReference type="Pfam" id="PF00662"/>
    </source>
</evidence>
<feature type="domain" description="NADH-Ubiquinone oxidoreductase (complex I) chain 5 N-terminal" evidence="11">
    <location>
        <begin position="66"/>
        <end position="114"/>
    </location>
</feature>
<evidence type="ECO:0000256" key="6">
    <source>
        <dbReference type="ARBA" id="ARBA00023027"/>
    </source>
</evidence>
<feature type="transmembrane region" description="Helical" evidence="8">
    <location>
        <begin position="264"/>
        <end position="283"/>
    </location>
</feature>
<dbReference type="InterPro" id="IPR001750">
    <property type="entry name" value="ND/Mrp_TM"/>
</dbReference>
<evidence type="ECO:0000256" key="5">
    <source>
        <dbReference type="ARBA" id="ARBA00022989"/>
    </source>
</evidence>
<evidence type="ECO:0000256" key="9">
    <source>
        <dbReference type="SAM" id="SignalP"/>
    </source>
</evidence>
<keyword evidence="4" id="KW-1278">Translocase</keyword>
<dbReference type="GO" id="GO:0016020">
    <property type="term" value="C:membrane"/>
    <property type="evidence" value="ECO:0007669"/>
    <property type="project" value="UniProtKB-SubCell"/>
</dbReference>
<dbReference type="GO" id="GO:0015990">
    <property type="term" value="P:electron transport coupled proton transport"/>
    <property type="evidence" value="ECO:0007669"/>
    <property type="project" value="TreeGrafter"/>
</dbReference>
<keyword evidence="6 8" id="KW-0520">NAD</keyword>
<dbReference type="InterPro" id="IPR001516">
    <property type="entry name" value="Proton_antipo_N"/>
</dbReference>
<keyword evidence="3 8" id="KW-0812">Transmembrane</keyword>
<keyword evidence="8 12" id="KW-0496">Mitochondrion</keyword>
<feature type="transmembrane region" description="Helical" evidence="8">
    <location>
        <begin position="472"/>
        <end position="496"/>
    </location>
</feature>
<comment type="similarity">
    <text evidence="2 8">Belongs to the complex I subunit 5 family.</text>
</comment>
<dbReference type="PANTHER" id="PTHR42829">
    <property type="entry name" value="NADH-UBIQUINONE OXIDOREDUCTASE CHAIN 5"/>
    <property type="match status" value="1"/>
</dbReference>
<keyword evidence="5 8" id="KW-1133">Transmembrane helix</keyword>
<evidence type="ECO:0000256" key="4">
    <source>
        <dbReference type="ARBA" id="ARBA00022967"/>
    </source>
</evidence>
<dbReference type="RefSeq" id="YP_001687114.1">
    <property type="nucleotide sequence ID" value="NC_010357.1"/>
</dbReference>
<evidence type="ECO:0000313" key="12">
    <source>
        <dbReference type="EMBL" id="ABV56566.1"/>
    </source>
</evidence>
<feature type="domain" description="NADH:quinone oxidoreductase/Mrp antiporter transmembrane" evidence="10">
    <location>
        <begin position="131"/>
        <end position="403"/>
    </location>
</feature>
<feature type="transmembrane region" description="Helical" evidence="8">
    <location>
        <begin position="137"/>
        <end position="157"/>
    </location>
</feature>
<dbReference type="GeneID" id="5952282"/>
<dbReference type="Pfam" id="PF00361">
    <property type="entry name" value="Proton_antipo_M"/>
    <property type="match status" value="1"/>
</dbReference>
<evidence type="ECO:0000259" key="10">
    <source>
        <dbReference type="Pfam" id="PF00361"/>
    </source>
</evidence>
<feature type="transmembrane region" description="Helical" evidence="8">
    <location>
        <begin position="238"/>
        <end position="258"/>
    </location>
</feature>
<accession>B0YN34</accession>
<proteinExistence type="inferred from homology"/>
<dbReference type="EC" id="7.1.1.2" evidence="8"/>
<dbReference type="EMBL" id="EF645804">
    <property type="protein sequence ID" value="ABV56566.1"/>
    <property type="molecule type" value="Genomic_DNA"/>
</dbReference>
<dbReference type="Pfam" id="PF00662">
    <property type="entry name" value="Proton_antipo_N"/>
    <property type="match status" value="1"/>
</dbReference>
<comment type="catalytic activity">
    <reaction evidence="8">
        <text>a ubiquinone + NADH + 5 H(+)(in) = a ubiquinol + NAD(+) + 4 H(+)(out)</text>
        <dbReference type="Rhea" id="RHEA:29091"/>
        <dbReference type="Rhea" id="RHEA-COMP:9565"/>
        <dbReference type="Rhea" id="RHEA-COMP:9566"/>
        <dbReference type="ChEBI" id="CHEBI:15378"/>
        <dbReference type="ChEBI" id="CHEBI:16389"/>
        <dbReference type="ChEBI" id="CHEBI:17976"/>
        <dbReference type="ChEBI" id="CHEBI:57540"/>
        <dbReference type="ChEBI" id="CHEBI:57945"/>
        <dbReference type="EC" id="7.1.1.2"/>
    </reaction>
</comment>
<comment type="function">
    <text evidence="8">Core subunit of the mitochondrial membrane respiratory chain NADH dehydrogenase (Complex I) which catalyzes electron transfer from NADH through the respiratory chain, using ubiquinone as an electron acceptor. Essential for the catalytic activity and assembly of complex I.</text>
</comment>
<keyword evidence="7 8" id="KW-0472">Membrane</keyword>
<geneLocation type="mitochondrion" evidence="12"/>
<dbReference type="InterPro" id="IPR003945">
    <property type="entry name" value="NU5C-like"/>
</dbReference>
<dbReference type="GO" id="GO:0042773">
    <property type="term" value="P:ATP synthesis coupled electron transport"/>
    <property type="evidence" value="ECO:0007669"/>
    <property type="project" value="InterPro"/>
</dbReference>
<dbReference type="PANTHER" id="PTHR42829:SF2">
    <property type="entry name" value="NADH-UBIQUINONE OXIDOREDUCTASE CHAIN 5"/>
    <property type="match status" value="1"/>
</dbReference>
<evidence type="ECO:0000256" key="1">
    <source>
        <dbReference type="ARBA" id="ARBA00004141"/>
    </source>
</evidence>
<feature type="transmembrane region" description="Helical" evidence="8">
    <location>
        <begin position="169"/>
        <end position="187"/>
    </location>
</feature>
<evidence type="ECO:0000256" key="2">
    <source>
        <dbReference type="ARBA" id="ARBA00008200"/>
    </source>
</evidence>
<keyword evidence="8" id="KW-0813">Transport</keyword>
<keyword evidence="8" id="KW-0830">Ubiquinone</keyword>
<sequence>MYLLALYFIFINAGVNGLGGRALGVRGGNVLTAICLSAAFGISALQMVEVCGQGCSVSVMLSPYFFRAQTFAPALAFCWDPLAAGMSLTVVWVSFAVHLYQSAYMAGDSSQNLFVAYLSAFTGFMLVLVAADNLVVLFIGWEGIGVCSYLLIGYYASRLAATKSANKSLIVNKVSDGFLLCSLLYLWHYTGGLAYSDVTLFDVPAVVGLCVLLGAIGKSSQLGFHVWLADAMEGPTPVSALIHAATLVTAGVYLLCKLNLHCNAYVAALGAITALAGGLFGMVANDLKRVIAFSTCSQLGYMIAAIGSCSDGMDFAMAHLMSHAGFKATLFLAAGLLISKEHNNSLNRFGARQPSKVLTFATAIASFNLAGFPELGGFYSKESILNTAFAHQGLHVLLLAATFLTAAYSTKVLFQLYAMEYSNGRAAKDFALNAAVLSCFALLLAEMLVRVYTGSSFAQNFSTHLPAGVKNLPFGIAIAGALSGSCQIALLPWVALRFLGNRAGFDLLYARQCTPALYYSSYISYALFDRGYLKLY</sequence>
<dbReference type="GO" id="GO:0003954">
    <property type="term" value="F:NADH dehydrogenase activity"/>
    <property type="evidence" value="ECO:0007669"/>
    <property type="project" value="TreeGrafter"/>
</dbReference>